<feature type="compositionally biased region" description="Basic residues" evidence="1">
    <location>
        <begin position="45"/>
        <end position="56"/>
    </location>
</feature>
<sequence length="104" mass="10876">MPLSRLTISGLGHIPASCFSCAILRLTPSIGMCDCSVRRSRAQRSWHAGRWRRKTASRSCSSRAGRSHGGDGGVRGGDARGGGGGVRGGTWRGSPPHDSSICGR</sequence>
<dbReference type="RefSeq" id="XP_060420844.1">
    <property type="nucleotide sequence ID" value="XM_060559617.1"/>
</dbReference>
<dbReference type="AlphaFoldDB" id="A0AAD8VCQ0"/>
<comment type="caution">
    <text evidence="2">The sequence shown here is derived from an EMBL/GenBank/DDBJ whole genome shotgun (WGS) entry which is preliminary data.</text>
</comment>
<name>A0AAD8VCQ0_9PEZI</name>
<keyword evidence="3" id="KW-1185">Reference proteome</keyword>
<evidence type="ECO:0000313" key="2">
    <source>
        <dbReference type="EMBL" id="KAK1600348.1"/>
    </source>
</evidence>
<feature type="region of interest" description="Disordered" evidence="1">
    <location>
        <begin position="45"/>
        <end position="104"/>
    </location>
</feature>
<evidence type="ECO:0000256" key="1">
    <source>
        <dbReference type="SAM" id="MobiDB-lite"/>
    </source>
</evidence>
<organism evidence="2 3">
    <name type="scientific">Colletotrichum navitas</name>
    <dbReference type="NCBI Taxonomy" id="681940"/>
    <lineage>
        <taxon>Eukaryota</taxon>
        <taxon>Fungi</taxon>
        <taxon>Dikarya</taxon>
        <taxon>Ascomycota</taxon>
        <taxon>Pezizomycotina</taxon>
        <taxon>Sordariomycetes</taxon>
        <taxon>Hypocreomycetidae</taxon>
        <taxon>Glomerellales</taxon>
        <taxon>Glomerellaceae</taxon>
        <taxon>Colletotrichum</taxon>
        <taxon>Colletotrichum graminicola species complex</taxon>
    </lineage>
</organism>
<dbReference type="Proteomes" id="UP001230504">
    <property type="component" value="Unassembled WGS sequence"/>
</dbReference>
<dbReference type="GeneID" id="85443857"/>
<dbReference type="EMBL" id="JAHLJV010000001">
    <property type="protein sequence ID" value="KAK1600348.1"/>
    <property type="molecule type" value="Genomic_DNA"/>
</dbReference>
<accession>A0AAD8VCQ0</accession>
<evidence type="ECO:0000313" key="3">
    <source>
        <dbReference type="Proteomes" id="UP001230504"/>
    </source>
</evidence>
<protein>
    <submittedName>
        <fullName evidence="2">Uncharacterized protein</fullName>
    </submittedName>
</protein>
<feature type="compositionally biased region" description="Gly residues" evidence="1">
    <location>
        <begin position="70"/>
        <end position="91"/>
    </location>
</feature>
<proteinExistence type="predicted"/>
<reference evidence="2" key="1">
    <citation type="submission" date="2021-06" db="EMBL/GenBank/DDBJ databases">
        <title>Comparative genomics, transcriptomics and evolutionary studies reveal genomic signatures of adaptation to plant cell wall in hemibiotrophic fungi.</title>
        <authorList>
            <consortium name="DOE Joint Genome Institute"/>
            <person name="Baroncelli R."/>
            <person name="Diaz J.F."/>
            <person name="Benocci T."/>
            <person name="Peng M."/>
            <person name="Battaglia E."/>
            <person name="Haridas S."/>
            <person name="Andreopoulos W."/>
            <person name="Labutti K."/>
            <person name="Pangilinan J."/>
            <person name="Floch G.L."/>
            <person name="Makela M.R."/>
            <person name="Henrissat B."/>
            <person name="Grigoriev I.V."/>
            <person name="Crouch J.A."/>
            <person name="De Vries R.P."/>
            <person name="Sukno S.A."/>
            <person name="Thon M.R."/>
        </authorList>
    </citation>
    <scope>NUCLEOTIDE SEQUENCE</scope>
    <source>
        <strain evidence="2">CBS 125086</strain>
    </source>
</reference>
<gene>
    <name evidence="2" type="ORF">LY79DRAFT_574676</name>
</gene>